<dbReference type="AGR" id="WB:WBGene00020669"/>
<protein>
    <submittedName>
        <fullName evidence="2">Neur_chan_memb domain-containing protein</fullName>
    </submittedName>
</protein>
<proteinExistence type="predicted"/>
<keyword evidence="3" id="KW-1185">Reference proteome</keyword>
<name>O45191_CAEEL</name>
<dbReference type="GeneID" id="188719"/>
<keyword evidence="1" id="KW-0472">Membrane</keyword>
<feature type="transmembrane region" description="Helical" evidence="1">
    <location>
        <begin position="26"/>
        <end position="47"/>
    </location>
</feature>
<evidence type="ECO:0000313" key="2">
    <source>
        <dbReference type="EMBL" id="CCD71426.2"/>
    </source>
</evidence>
<dbReference type="AlphaFoldDB" id="O45191"/>
<gene>
    <name evidence="2" type="ORF">CELE_T22B2.5</name>
    <name evidence="2 4" type="ORF">T22B2.5</name>
</gene>
<accession>O45191</accession>
<evidence type="ECO:0000256" key="1">
    <source>
        <dbReference type="SAM" id="Phobius"/>
    </source>
</evidence>
<feature type="transmembrane region" description="Helical" evidence="1">
    <location>
        <begin position="227"/>
        <end position="244"/>
    </location>
</feature>
<dbReference type="RefSeq" id="NP_508676.3">
    <property type="nucleotide sequence ID" value="NM_076275.3"/>
</dbReference>
<dbReference type="UCSC" id="T22B2.5">
    <property type="organism name" value="c. elegans"/>
</dbReference>
<dbReference type="PaxDb" id="6239-T22B2.5"/>
<dbReference type="WormBase" id="T22B2.5">
    <property type="protein sequence ID" value="CE48303"/>
    <property type="gene ID" value="WBGene00020669"/>
</dbReference>
<keyword evidence="1" id="KW-0812">Transmembrane</keyword>
<dbReference type="Proteomes" id="UP000001940">
    <property type="component" value="Chromosome X"/>
</dbReference>
<dbReference type="KEGG" id="cel:CELE_T22B2.5"/>
<organism evidence="2 3">
    <name type="scientific">Caenorhabditis elegans</name>
    <dbReference type="NCBI Taxonomy" id="6239"/>
    <lineage>
        <taxon>Eukaryota</taxon>
        <taxon>Metazoa</taxon>
        <taxon>Ecdysozoa</taxon>
        <taxon>Nematoda</taxon>
        <taxon>Chromadorea</taxon>
        <taxon>Rhabditida</taxon>
        <taxon>Rhabditina</taxon>
        <taxon>Rhabditomorpha</taxon>
        <taxon>Rhabditoidea</taxon>
        <taxon>Rhabditidae</taxon>
        <taxon>Peloderinae</taxon>
        <taxon>Caenorhabditis</taxon>
    </lineage>
</organism>
<feature type="transmembrane region" description="Helical" evidence="1">
    <location>
        <begin position="100"/>
        <end position="121"/>
    </location>
</feature>
<dbReference type="EMBL" id="BX284606">
    <property type="protein sequence ID" value="CCD71426.2"/>
    <property type="molecule type" value="Genomic_DNA"/>
</dbReference>
<feature type="transmembrane region" description="Helical" evidence="1">
    <location>
        <begin position="133"/>
        <end position="152"/>
    </location>
</feature>
<dbReference type="PIR" id="T33036">
    <property type="entry name" value="T33036"/>
</dbReference>
<keyword evidence="1" id="KW-1133">Transmembrane helix</keyword>
<sequence length="273" mass="30886">MSVWLDIEGFDSNEIIERLQLYGPSYVAFTAMELTLTIVTFLSILMVRDSAVIDATPMRKWMKILNCEIRMLMWLNLAGLIMTIFPDTAKSDIKFVENVVLLNILIYSVVTSIGGLGVCEINLRSKREKYFRVIFWIFIVFIHLCQAVYVSLSPMKNATLVASACYSANVLNDLKSLPIGELAKQSTILCSELRGTEEMESVMVEPRRSSIFDDSSEHEVDILYARLYYSLLMLSVAFSTYHIFANMDKPESLENTLKCVLHVGGQNVSSSLK</sequence>
<feature type="transmembrane region" description="Helical" evidence="1">
    <location>
        <begin position="67"/>
        <end position="85"/>
    </location>
</feature>
<evidence type="ECO:0000313" key="3">
    <source>
        <dbReference type="Proteomes" id="UP000001940"/>
    </source>
</evidence>
<dbReference type="CTD" id="188719"/>
<dbReference type="HOGENOM" id="CLU_1020244_0_0_1"/>
<dbReference type="InParanoid" id="O45191"/>
<reference evidence="2 3" key="1">
    <citation type="journal article" date="1998" name="Science">
        <title>Genome sequence of the nematode C. elegans: a platform for investigating biology.</title>
        <authorList>
            <consortium name="The C. elegans sequencing consortium"/>
            <person name="Sulson J.E."/>
            <person name="Waterston R."/>
        </authorList>
    </citation>
    <scope>NUCLEOTIDE SEQUENCE [LARGE SCALE GENOMIC DNA]</scope>
    <source>
        <strain evidence="2 3">Bristol N2</strain>
    </source>
</reference>
<evidence type="ECO:0000313" key="4">
    <source>
        <dbReference type="WormBase" id="T22B2.5"/>
    </source>
</evidence>